<reference evidence="2" key="1">
    <citation type="submission" date="2020-03" db="EMBL/GenBank/DDBJ databases">
        <title>The deep terrestrial virosphere.</title>
        <authorList>
            <person name="Holmfeldt K."/>
            <person name="Nilsson E."/>
            <person name="Simone D."/>
            <person name="Lopez-Fernandez M."/>
            <person name="Wu X."/>
            <person name="de Brujin I."/>
            <person name="Lundin D."/>
            <person name="Andersson A."/>
            <person name="Bertilsson S."/>
            <person name="Dopson M."/>
        </authorList>
    </citation>
    <scope>NUCLEOTIDE SEQUENCE</scope>
    <source>
        <strain evidence="2">MM415A01388</strain>
    </source>
</reference>
<dbReference type="InterPro" id="IPR006674">
    <property type="entry name" value="HD_domain"/>
</dbReference>
<dbReference type="SUPFAM" id="SSF109604">
    <property type="entry name" value="HD-domain/PDEase-like"/>
    <property type="match status" value="1"/>
</dbReference>
<sequence length="247" mass="28349">MDHKAEFIRILNTVRRDGIQELIKFLEGSDFFRAPCSTKFHLCRPGGLVEHSLTVYHLLFEKYDHLRFVDFCNRPKIEIDRDSIIIAGLLHDVCKIDFYKEGGESATPAQISYLSKLYPLARDVFKQNLPDIKTLCKEHASILIDWLKNRPSEPMPELPVTYSVDDNFPLGHGEKSVSIIQEYIRLTPEERLAIRWHMGAFGLSYGDMTVFREAQKIPLVTLLHTADLEASNILEAERNEGKDFGKA</sequence>
<evidence type="ECO:0000259" key="1">
    <source>
        <dbReference type="Pfam" id="PF01966"/>
    </source>
</evidence>
<dbReference type="Pfam" id="PF01966">
    <property type="entry name" value="HD"/>
    <property type="match status" value="1"/>
</dbReference>
<organism evidence="2">
    <name type="scientific">viral metagenome</name>
    <dbReference type="NCBI Taxonomy" id="1070528"/>
    <lineage>
        <taxon>unclassified sequences</taxon>
        <taxon>metagenomes</taxon>
        <taxon>organismal metagenomes</taxon>
    </lineage>
</organism>
<protein>
    <submittedName>
        <fullName evidence="2">Putative HD domain-containing protein</fullName>
    </submittedName>
</protein>
<accession>A0A6M3K5F1</accession>
<proteinExistence type="predicted"/>
<dbReference type="InterPro" id="IPR003607">
    <property type="entry name" value="HD/PDEase_dom"/>
</dbReference>
<dbReference type="EMBL" id="MT142255">
    <property type="protein sequence ID" value="QJA76968.1"/>
    <property type="molecule type" value="Genomic_DNA"/>
</dbReference>
<gene>
    <name evidence="2" type="ORF">MM415A01388_0012</name>
</gene>
<dbReference type="CDD" id="cd00077">
    <property type="entry name" value="HDc"/>
    <property type="match status" value="1"/>
</dbReference>
<feature type="domain" description="HD" evidence="1">
    <location>
        <begin position="49"/>
        <end position="139"/>
    </location>
</feature>
<name>A0A6M3K5F1_9ZZZZ</name>
<dbReference type="AlphaFoldDB" id="A0A6M3K5F1"/>
<dbReference type="Gene3D" id="1.10.3210.10">
    <property type="entry name" value="Hypothetical protein af1432"/>
    <property type="match status" value="1"/>
</dbReference>
<evidence type="ECO:0000313" key="2">
    <source>
        <dbReference type="EMBL" id="QJA76968.1"/>
    </source>
</evidence>